<dbReference type="AlphaFoldDB" id="A0AB74J469"/>
<evidence type="ECO:0000313" key="2">
    <source>
        <dbReference type="EMBL" id="THW48129.1"/>
    </source>
</evidence>
<feature type="region of interest" description="Disordered" evidence="1">
    <location>
        <begin position="1"/>
        <end position="52"/>
    </location>
</feature>
<gene>
    <name evidence="2" type="ORF">D6D21_03069</name>
</gene>
<organism evidence="2 3">
    <name type="scientific">Aureobasidium pullulans</name>
    <name type="common">Black yeast</name>
    <name type="synonym">Pullularia pullulans</name>
    <dbReference type="NCBI Taxonomy" id="5580"/>
    <lineage>
        <taxon>Eukaryota</taxon>
        <taxon>Fungi</taxon>
        <taxon>Dikarya</taxon>
        <taxon>Ascomycota</taxon>
        <taxon>Pezizomycotina</taxon>
        <taxon>Dothideomycetes</taxon>
        <taxon>Dothideomycetidae</taxon>
        <taxon>Dothideales</taxon>
        <taxon>Saccotheciaceae</taxon>
        <taxon>Aureobasidium</taxon>
    </lineage>
</organism>
<feature type="compositionally biased region" description="Low complexity" evidence="1">
    <location>
        <begin position="22"/>
        <end position="36"/>
    </location>
</feature>
<feature type="compositionally biased region" description="Pro residues" evidence="1">
    <location>
        <begin position="1"/>
        <end position="11"/>
    </location>
</feature>
<feature type="compositionally biased region" description="Basic and acidic residues" evidence="1">
    <location>
        <begin position="38"/>
        <end position="49"/>
    </location>
</feature>
<proteinExistence type="predicted"/>
<accession>A0AB74J469</accession>
<reference evidence="2 3" key="1">
    <citation type="submission" date="2018-10" db="EMBL/GenBank/DDBJ databases">
        <title>Fifty Aureobasidium pullulans genomes reveal a recombining polyextremotolerant generalist.</title>
        <authorList>
            <person name="Gostincar C."/>
            <person name="Turk M."/>
            <person name="Zajc J."/>
            <person name="Gunde-Cimerman N."/>
        </authorList>
    </citation>
    <scope>NUCLEOTIDE SEQUENCE [LARGE SCALE GENOMIC DNA]</scope>
    <source>
        <strain evidence="2 3">EXF-10796</strain>
    </source>
</reference>
<dbReference type="EMBL" id="QZAM01000041">
    <property type="protein sequence ID" value="THW48129.1"/>
    <property type="molecule type" value="Genomic_DNA"/>
</dbReference>
<evidence type="ECO:0000313" key="3">
    <source>
        <dbReference type="Proteomes" id="UP000309076"/>
    </source>
</evidence>
<evidence type="ECO:0000256" key="1">
    <source>
        <dbReference type="SAM" id="MobiDB-lite"/>
    </source>
</evidence>
<dbReference type="Proteomes" id="UP000309076">
    <property type="component" value="Unassembled WGS sequence"/>
</dbReference>
<sequence>MPHSPTNPPPTSEGSDIQMEGTTTEPDTATIATTATSSKDKNGIRDKGYDNAIYYGSGGVEYAL</sequence>
<name>A0AB74J469_AURPU</name>
<protein>
    <submittedName>
        <fullName evidence="2">Uncharacterized protein</fullName>
    </submittedName>
</protein>
<comment type="caution">
    <text evidence="2">The sequence shown here is derived from an EMBL/GenBank/DDBJ whole genome shotgun (WGS) entry which is preliminary data.</text>
</comment>